<keyword evidence="5" id="KW-0964">Secreted</keyword>
<comment type="subcellular location">
    <subcellularLocation>
        <location evidence="1">Bacterial flagellum</location>
    </subcellularLocation>
    <subcellularLocation>
        <location evidence="2">Secreted</location>
    </subcellularLocation>
</comment>
<evidence type="ECO:0000313" key="10">
    <source>
        <dbReference type="EMBL" id="BBD07907.1"/>
    </source>
</evidence>
<dbReference type="PANTHER" id="PTHR30033:SF1">
    <property type="entry name" value="FLAGELLAR HOOK-ASSOCIATED PROTEIN 1"/>
    <property type="match status" value="1"/>
</dbReference>
<reference evidence="10 11" key="1">
    <citation type="journal article" date="2018" name="Sci. Adv.">
        <title>Multi-heme cytochromes provide a pathway for survival in energy-limited environments.</title>
        <authorList>
            <person name="Deng X."/>
            <person name="Dohmae N."/>
            <person name="Nealson K.H."/>
            <person name="Hashimoto K."/>
            <person name="Okamoto A."/>
        </authorList>
    </citation>
    <scope>NUCLEOTIDE SEQUENCE [LARGE SCALE GENOMIC DNA]</scope>
    <source>
        <strain evidence="10 11">IS5</strain>
    </source>
</reference>
<dbReference type="PRINTS" id="PR01005">
    <property type="entry name" value="FLGHOOKAP1"/>
</dbReference>
<feature type="domain" description="Flagellar basal-body/hook protein C-terminal" evidence="8">
    <location>
        <begin position="664"/>
        <end position="703"/>
    </location>
</feature>
<evidence type="ECO:0000259" key="9">
    <source>
        <dbReference type="Pfam" id="PF22638"/>
    </source>
</evidence>
<dbReference type="NCBIfam" id="TIGR02492">
    <property type="entry name" value="flgK_ends"/>
    <property type="match status" value="1"/>
</dbReference>
<dbReference type="KEGG" id="dfl:DFE_1181"/>
<dbReference type="InterPro" id="IPR010930">
    <property type="entry name" value="Flg_bb/hook_C_dom"/>
</dbReference>
<evidence type="ECO:0000256" key="4">
    <source>
        <dbReference type="ARBA" id="ARBA00016244"/>
    </source>
</evidence>
<dbReference type="InterPro" id="IPR053927">
    <property type="entry name" value="FlgK_helical"/>
</dbReference>
<dbReference type="AlphaFoldDB" id="A0A2Z6AXC9"/>
<gene>
    <name evidence="10" type="ORF">DFE_1181</name>
</gene>
<dbReference type="GO" id="GO:0044780">
    <property type="term" value="P:bacterial-type flagellum assembly"/>
    <property type="evidence" value="ECO:0007669"/>
    <property type="project" value="InterPro"/>
</dbReference>
<dbReference type="PROSITE" id="PS00588">
    <property type="entry name" value="FLAGELLA_BB_ROD"/>
    <property type="match status" value="1"/>
</dbReference>
<dbReference type="GO" id="GO:0005198">
    <property type="term" value="F:structural molecule activity"/>
    <property type="evidence" value="ECO:0007669"/>
    <property type="project" value="InterPro"/>
</dbReference>
<dbReference type="Proteomes" id="UP000269883">
    <property type="component" value="Chromosome"/>
</dbReference>
<dbReference type="Pfam" id="PF06429">
    <property type="entry name" value="Flg_bbr_C"/>
    <property type="match status" value="1"/>
</dbReference>
<dbReference type="GO" id="GO:0009424">
    <property type="term" value="C:bacterial-type flagellum hook"/>
    <property type="evidence" value="ECO:0007669"/>
    <property type="project" value="InterPro"/>
</dbReference>
<dbReference type="OrthoDB" id="9802553at2"/>
<evidence type="ECO:0000256" key="3">
    <source>
        <dbReference type="ARBA" id="ARBA00009677"/>
    </source>
</evidence>
<dbReference type="Pfam" id="PF00460">
    <property type="entry name" value="Flg_bb_rod"/>
    <property type="match status" value="1"/>
</dbReference>
<feature type="domain" description="Flagellar basal body rod protein N-terminal" evidence="7">
    <location>
        <begin position="8"/>
        <end position="37"/>
    </location>
</feature>
<comment type="similarity">
    <text evidence="3">Belongs to the flagella basal body rod proteins family.</text>
</comment>
<keyword evidence="10" id="KW-0282">Flagellum</keyword>
<sequence>MSGLTTLLDIGKGALFASQSSIEVTGNNIANVNTPGYARQAVRLEEAHSIDFNPGQLGTGVKAVEVFRYFNDFVEEQYIDKNAQQYRWDATYQNLRAVDSLFNESQVAGLNEALSKFWADWQELADNPALIAAREALSGNTQNLLSTLHTIQQDLHNQQDQVDEFIGQEVEEVNDILDQIADLNLQIQSHDVPGQNNANELKDKRALLVRELSEKIDIDYVDNGGGEFTVWTKAGQTLVDGTVTFSLGFENAQSMKALTSTSNFDGDIYFSGSDDFEYTFEVVSSGLVSNAGSAAQMRVSLDGGKTWLTDDDGNEMHVAARPEGGKTTVGDLTIWFGSTTDSSGTPAGDLEVGDKFTVVPKKSLYWYRTTSSKENITPQIYANGADNESRLTGGALAGYFQFRDQHVGRYLDKLDGFSKALIWEVNRLQSQGMGLQKFDTATGTYSVDSTTAALGSNGSGLAFFDKLQDGNMSLYFYDEASGELASGASFGPLDFGGGANFDASVHSMTDVVDAINNTWGTFMTADIVNNRVRMTANTGYEFGFGTDTAGLAAALGVNTFFEGDSAASMEMTTLVRSDPDFIASGHANGTGEINSGDNTTALSIAQLKDKVVTININSENPVNQTIGEYYNGLVAGVGADTATAEFNLNFNRTLAKDLNTRQQETAGVNLDEEMANLLKFQHSYTAASKLVKTADSMIQTLLGMKN</sequence>
<dbReference type="Pfam" id="PF22638">
    <property type="entry name" value="FlgK_D1"/>
    <property type="match status" value="2"/>
</dbReference>
<dbReference type="InterPro" id="IPR002371">
    <property type="entry name" value="FlgK"/>
</dbReference>
<organism evidence="10 11">
    <name type="scientific">Desulfovibrio ferrophilus</name>
    <dbReference type="NCBI Taxonomy" id="241368"/>
    <lineage>
        <taxon>Bacteria</taxon>
        <taxon>Pseudomonadati</taxon>
        <taxon>Thermodesulfobacteriota</taxon>
        <taxon>Desulfovibrionia</taxon>
        <taxon>Desulfovibrionales</taxon>
        <taxon>Desulfovibrionaceae</taxon>
        <taxon>Desulfovibrio</taxon>
    </lineage>
</organism>
<dbReference type="GO" id="GO:0005576">
    <property type="term" value="C:extracellular region"/>
    <property type="evidence" value="ECO:0007669"/>
    <property type="project" value="UniProtKB-SubCell"/>
</dbReference>
<accession>A0A2Z6AXC9</accession>
<evidence type="ECO:0000256" key="1">
    <source>
        <dbReference type="ARBA" id="ARBA00004365"/>
    </source>
</evidence>
<dbReference type="SUPFAM" id="SSF64518">
    <property type="entry name" value="Phase 1 flagellin"/>
    <property type="match status" value="1"/>
</dbReference>
<proteinExistence type="inferred from homology"/>
<protein>
    <recommendedName>
        <fullName evidence="4">Flagellar hook-associated protein 1</fullName>
    </recommendedName>
</protein>
<evidence type="ECO:0000259" key="8">
    <source>
        <dbReference type="Pfam" id="PF06429"/>
    </source>
</evidence>
<dbReference type="RefSeq" id="WP_126377562.1">
    <property type="nucleotide sequence ID" value="NZ_AP017378.1"/>
</dbReference>
<evidence type="ECO:0000259" key="7">
    <source>
        <dbReference type="Pfam" id="PF00460"/>
    </source>
</evidence>
<feature type="domain" description="Flagellar hook-associated protein FlgK helical" evidence="9">
    <location>
        <begin position="374"/>
        <end position="436"/>
    </location>
</feature>
<name>A0A2Z6AXC9_9BACT</name>
<feature type="domain" description="Flagellar hook-associated protein FlgK helical" evidence="9">
    <location>
        <begin position="96"/>
        <end position="253"/>
    </location>
</feature>
<keyword evidence="10" id="KW-0969">Cilium</keyword>
<keyword evidence="11" id="KW-1185">Reference proteome</keyword>
<keyword evidence="10" id="KW-0966">Cell projection</keyword>
<keyword evidence="6" id="KW-0975">Bacterial flagellum</keyword>
<evidence type="ECO:0000313" key="11">
    <source>
        <dbReference type="Proteomes" id="UP000269883"/>
    </source>
</evidence>
<dbReference type="InterPro" id="IPR001444">
    <property type="entry name" value="Flag_bb_rod_N"/>
</dbReference>
<dbReference type="InterPro" id="IPR019776">
    <property type="entry name" value="Flagellar_basal_body_rod_CS"/>
</dbReference>
<evidence type="ECO:0000256" key="5">
    <source>
        <dbReference type="ARBA" id="ARBA00022525"/>
    </source>
</evidence>
<dbReference type="EMBL" id="AP017378">
    <property type="protein sequence ID" value="BBD07907.1"/>
    <property type="molecule type" value="Genomic_DNA"/>
</dbReference>
<dbReference type="PANTHER" id="PTHR30033">
    <property type="entry name" value="FLAGELLAR HOOK-ASSOCIATED PROTEIN 1"/>
    <property type="match status" value="1"/>
</dbReference>
<evidence type="ECO:0000256" key="6">
    <source>
        <dbReference type="ARBA" id="ARBA00023143"/>
    </source>
</evidence>
<evidence type="ECO:0000256" key="2">
    <source>
        <dbReference type="ARBA" id="ARBA00004613"/>
    </source>
</evidence>